<dbReference type="PANTHER" id="PTHR33705">
    <property type="entry name" value="PHOSPHOCARRIER PROTEIN HPR"/>
    <property type="match status" value="1"/>
</dbReference>
<dbReference type="Proteomes" id="UP000293764">
    <property type="component" value="Unassembled WGS sequence"/>
</dbReference>
<sequence length="86" mass="8771">MLERRVTVAIAEGLHARPAAMFAKLAGEQSAKVTIGKVGGEQVATDSILGVMTLGAGFGDVVLLQADDEGAAEALAVLAEYLATED</sequence>
<keyword evidence="8" id="KW-1185">Reference proteome</keyword>
<dbReference type="SUPFAM" id="SSF55594">
    <property type="entry name" value="HPr-like"/>
    <property type="match status" value="1"/>
</dbReference>
<evidence type="ECO:0000256" key="2">
    <source>
        <dbReference type="ARBA" id="ARBA00004496"/>
    </source>
</evidence>
<evidence type="ECO:0000256" key="4">
    <source>
        <dbReference type="ARBA" id="ARBA00022490"/>
    </source>
</evidence>
<dbReference type="GO" id="GO:0005737">
    <property type="term" value="C:cytoplasm"/>
    <property type="evidence" value="ECO:0007669"/>
    <property type="project" value="UniProtKB-SubCell"/>
</dbReference>
<dbReference type="GO" id="GO:0009401">
    <property type="term" value="P:phosphoenolpyruvate-dependent sugar phosphotransferase system"/>
    <property type="evidence" value="ECO:0007669"/>
    <property type="project" value="UniProtKB-KW"/>
</dbReference>
<evidence type="ECO:0000256" key="3">
    <source>
        <dbReference type="ARBA" id="ARBA00020422"/>
    </source>
</evidence>
<dbReference type="NCBIfam" id="TIGR01003">
    <property type="entry name" value="PTS_HPr_family"/>
    <property type="match status" value="1"/>
</dbReference>
<protein>
    <recommendedName>
        <fullName evidence="3">Phosphocarrier protein HPr</fullName>
    </recommendedName>
</protein>
<evidence type="ECO:0000313" key="7">
    <source>
        <dbReference type="EMBL" id="RYV52369.1"/>
    </source>
</evidence>
<proteinExistence type="predicted"/>
<dbReference type="InterPro" id="IPR000032">
    <property type="entry name" value="HPr-like"/>
</dbReference>
<dbReference type="InterPro" id="IPR035895">
    <property type="entry name" value="HPr-like_sf"/>
</dbReference>
<dbReference type="RefSeq" id="WP_130101367.1">
    <property type="nucleotide sequence ID" value="NZ_SDWW01000006.1"/>
</dbReference>
<gene>
    <name evidence="7" type="ORF">EUA98_03980</name>
</gene>
<dbReference type="Gene3D" id="3.30.1340.10">
    <property type="entry name" value="HPr-like"/>
    <property type="match status" value="1"/>
</dbReference>
<dbReference type="Pfam" id="PF00381">
    <property type="entry name" value="PTS-HPr"/>
    <property type="match status" value="1"/>
</dbReference>
<evidence type="ECO:0000256" key="5">
    <source>
        <dbReference type="ARBA" id="ARBA00022683"/>
    </source>
</evidence>
<feature type="domain" description="HPr" evidence="6">
    <location>
        <begin position="1"/>
        <end position="86"/>
    </location>
</feature>
<dbReference type="PROSITE" id="PS00589">
    <property type="entry name" value="PTS_HPR_SER"/>
    <property type="match status" value="1"/>
</dbReference>
<comment type="function">
    <text evidence="1">General (non sugar-specific) component of the phosphoenolpyruvate-dependent sugar phosphotransferase system (sugar PTS). This major carbohydrate active-transport system catalyzes the phosphorylation of incoming sugar substrates concomitantly with their translocation across the cell membrane. The phosphoryl group from phosphoenolpyruvate (PEP) is transferred to the phosphoryl carrier protein HPr by enzyme I. Phospho-HPr then transfers it to the PTS EIIA domain.</text>
</comment>
<dbReference type="PROSITE" id="PS51350">
    <property type="entry name" value="PTS_HPR_DOM"/>
    <property type="match status" value="1"/>
</dbReference>
<keyword evidence="5" id="KW-0598">Phosphotransferase system</keyword>
<dbReference type="PRINTS" id="PR00107">
    <property type="entry name" value="PHOSPHOCPHPR"/>
</dbReference>
<dbReference type="OrthoDB" id="9809047at2"/>
<dbReference type="PANTHER" id="PTHR33705:SF2">
    <property type="entry name" value="PHOSPHOCARRIER PROTEIN NPR"/>
    <property type="match status" value="1"/>
</dbReference>
<comment type="caution">
    <text evidence="7">The sequence shown here is derived from an EMBL/GenBank/DDBJ whole genome shotgun (WGS) entry which is preliminary data.</text>
</comment>
<organism evidence="7 8">
    <name type="scientific">Pengzhenrongella frigida</name>
    <dbReference type="NCBI Taxonomy" id="1259133"/>
    <lineage>
        <taxon>Bacteria</taxon>
        <taxon>Bacillati</taxon>
        <taxon>Actinomycetota</taxon>
        <taxon>Actinomycetes</taxon>
        <taxon>Micrococcales</taxon>
        <taxon>Pengzhenrongella</taxon>
    </lineage>
</organism>
<evidence type="ECO:0000313" key="8">
    <source>
        <dbReference type="Proteomes" id="UP000293764"/>
    </source>
</evidence>
<dbReference type="InterPro" id="IPR002114">
    <property type="entry name" value="PTS_HPr_Ser_P_site"/>
</dbReference>
<dbReference type="PROSITE" id="PS00369">
    <property type="entry name" value="PTS_HPR_HIS"/>
    <property type="match status" value="1"/>
</dbReference>
<comment type="subcellular location">
    <subcellularLocation>
        <location evidence="2">Cytoplasm</location>
    </subcellularLocation>
</comment>
<accession>A0A4Q5N2J3</accession>
<dbReference type="CDD" id="cd00367">
    <property type="entry name" value="PTS-HPr_like"/>
    <property type="match status" value="1"/>
</dbReference>
<reference evidence="7 8" key="1">
    <citation type="submission" date="2019-01" db="EMBL/GenBank/DDBJ databases">
        <title>Novel species of Cellulomonas.</title>
        <authorList>
            <person name="Liu Q."/>
            <person name="Xin Y.-H."/>
        </authorList>
    </citation>
    <scope>NUCLEOTIDE SEQUENCE [LARGE SCALE GENOMIC DNA]</scope>
    <source>
        <strain evidence="7 8">HLT2-17</strain>
    </source>
</reference>
<evidence type="ECO:0000256" key="1">
    <source>
        <dbReference type="ARBA" id="ARBA00003681"/>
    </source>
</evidence>
<dbReference type="AlphaFoldDB" id="A0A4Q5N2J3"/>
<dbReference type="EMBL" id="SDWW01000006">
    <property type="protein sequence ID" value="RYV52369.1"/>
    <property type="molecule type" value="Genomic_DNA"/>
</dbReference>
<dbReference type="InterPro" id="IPR001020">
    <property type="entry name" value="PTS_HPr_His_P_site"/>
</dbReference>
<dbReference type="InterPro" id="IPR050399">
    <property type="entry name" value="HPr"/>
</dbReference>
<keyword evidence="4" id="KW-0963">Cytoplasm</keyword>
<evidence type="ECO:0000259" key="6">
    <source>
        <dbReference type="PROSITE" id="PS51350"/>
    </source>
</evidence>
<name>A0A4Q5N2J3_9MICO</name>